<name>A0AAV7GP32_DENCH</name>
<reference evidence="1 2" key="1">
    <citation type="journal article" date="2021" name="Hortic Res">
        <title>Chromosome-scale assembly of the Dendrobium chrysotoxum genome enhances the understanding of orchid evolution.</title>
        <authorList>
            <person name="Zhang Y."/>
            <person name="Zhang G.Q."/>
            <person name="Zhang D."/>
            <person name="Liu X.D."/>
            <person name="Xu X.Y."/>
            <person name="Sun W.H."/>
            <person name="Yu X."/>
            <person name="Zhu X."/>
            <person name="Wang Z.W."/>
            <person name="Zhao X."/>
            <person name="Zhong W.Y."/>
            <person name="Chen H."/>
            <person name="Yin W.L."/>
            <person name="Huang T."/>
            <person name="Niu S.C."/>
            <person name="Liu Z.J."/>
        </authorList>
    </citation>
    <scope>NUCLEOTIDE SEQUENCE [LARGE SCALE GENOMIC DNA]</scope>
    <source>
        <strain evidence="1">Lindl</strain>
    </source>
</reference>
<dbReference type="AlphaFoldDB" id="A0AAV7GP32"/>
<gene>
    <name evidence="1" type="ORF">IEQ34_012637</name>
</gene>
<evidence type="ECO:0000313" key="1">
    <source>
        <dbReference type="EMBL" id="KAH0457322.1"/>
    </source>
</evidence>
<dbReference type="EMBL" id="JAGFBR010000012">
    <property type="protein sequence ID" value="KAH0457322.1"/>
    <property type="molecule type" value="Genomic_DNA"/>
</dbReference>
<protein>
    <submittedName>
        <fullName evidence="1">Uncharacterized protein</fullName>
    </submittedName>
</protein>
<dbReference type="Proteomes" id="UP000775213">
    <property type="component" value="Unassembled WGS sequence"/>
</dbReference>
<sequence length="104" mass="11735">MAFFFNLKLSGNFSVTLLNPPHVLIKLKYDLDYCHSPLFDISVESPINCSYMDLFPRTSAVFFSHRILYGLGSLFGHPLQVNNTTTVGSRLSVARVLVEHDITK</sequence>
<evidence type="ECO:0000313" key="2">
    <source>
        <dbReference type="Proteomes" id="UP000775213"/>
    </source>
</evidence>
<organism evidence="1 2">
    <name type="scientific">Dendrobium chrysotoxum</name>
    <name type="common">Orchid</name>
    <dbReference type="NCBI Taxonomy" id="161865"/>
    <lineage>
        <taxon>Eukaryota</taxon>
        <taxon>Viridiplantae</taxon>
        <taxon>Streptophyta</taxon>
        <taxon>Embryophyta</taxon>
        <taxon>Tracheophyta</taxon>
        <taxon>Spermatophyta</taxon>
        <taxon>Magnoliopsida</taxon>
        <taxon>Liliopsida</taxon>
        <taxon>Asparagales</taxon>
        <taxon>Orchidaceae</taxon>
        <taxon>Epidendroideae</taxon>
        <taxon>Malaxideae</taxon>
        <taxon>Dendrobiinae</taxon>
        <taxon>Dendrobium</taxon>
    </lineage>
</organism>
<proteinExistence type="predicted"/>
<keyword evidence="2" id="KW-1185">Reference proteome</keyword>
<accession>A0AAV7GP32</accession>
<comment type="caution">
    <text evidence="1">The sequence shown here is derived from an EMBL/GenBank/DDBJ whole genome shotgun (WGS) entry which is preliminary data.</text>
</comment>